<feature type="transmembrane region" description="Helical" evidence="2">
    <location>
        <begin position="165"/>
        <end position="187"/>
    </location>
</feature>
<organism evidence="5 6">
    <name type="scientific">Agromyces atrinae</name>
    <dbReference type="NCBI Taxonomy" id="592376"/>
    <lineage>
        <taxon>Bacteria</taxon>
        <taxon>Bacillati</taxon>
        <taxon>Actinomycetota</taxon>
        <taxon>Actinomycetes</taxon>
        <taxon>Micrococcales</taxon>
        <taxon>Microbacteriaceae</taxon>
        <taxon>Agromyces</taxon>
    </lineage>
</organism>
<dbReference type="EMBL" id="JACCBI010000001">
    <property type="protein sequence ID" value="NYD68011.1"/>
    <property type="molecule type" value="Genomic_DNA"/>
</dbReference>
<accession>A0A4Q2M6K0</accession>
<evidence type="ECO:0000256" key="1">
    <source>
        <dbReference type="SAM" id="MobiDB-lite"/>
    </source>
</evidence>
<keyword evidence="6" id="KW-1185">Reference proteome</keyword>
<dbReference type="Proteomes" id="UP000581087">
    <property type="component" value="Unassembled WGS sequence"/>
</dbReference>
<evidence type="ECO:0000256" key="2">
    <source>
        <dbReference type="SAM" id="Phobius"/>
    </source>
</evidence>
<keyword evidence="2" id="KW-1133">Transmembrane helix</keyword>
<name>A0A4Q2M6K0_9MICO</name>
<keyword evidence="2" id="KW-0812">Transmembrane</keyword>
<keyword evidence="2" id="KW-0472">Membrane</keyword>
<keyword evidence="3" id="KW-0732">Signal</keyword>
<feature type="signal peptide" evidence="3">
    <location>
        <begin position="1"/>
        <end position="20"/>
    </location>
</feature>
<feature type="region of interest" description="Disordered" evidence="1">
    <location>
        <begin position="133"/>
        <end position="157"/>
    </location>
</feature>
<reference evidence="5 6" key="1">
    <citation type="submission" date="2019-01" db="EMBL/GenBank/DDBJ databases">
        <title>Agromyces.</title>
        <authorList>
            <person name="Li J."/>
        </authorList>
    </citation>
    <scope>NUCLEOTIDE SEQUENCE [LARGE SCALE GENOMIC DNA]</scope>
    <source>
        <strain evidence="5 6">DSM 23870</strain>
    </source>
</reference>
<evidence type="ECO:0000313" key="7">
    <source>
        <dbReference type="Proteomes" id="UP000581087"/>
    </source>
</evidence>
<protein>
    <recommendedName>
        <fullName evidence="8">Gram-positive cocci surface proteins LPxTG domain-containing protein</fullName>
    </recommendedName>
</protein>
<feature type="chain" id="PRO_5044089013" description="Gram-positive cocci surface proteins LPxTG domain-containing protein" evidence="3">
    <location>
        <begin position="21"/>
        <end position="194"/>
    </location>
</feature>
<evidence type="ECO:0000313" key="6">
    <source>
        <dbReference type="Proteomes" id="UP000292686"/>
    </source>
</evidence>
<sequence>MEFWSAAVLAAGLAIAPIGAAHDAPAAVAAAAEASASIAVTAPAGTTEAWIDIDDTALTLSDVRLEVTDGSGWRSVPLSATAFGVGAVTGAAEGSFEARVTSTVATDADVAISFAAAGELLDESSVRLDLVPGEIAPSPTPVAPADPDDSATAGSSRDALTNTGIPALSIAALALLVAAAGAILVAVRRQAVKR</sequence>
<dbReference type="EMBL" id="SDPM01000001">
    <property type="protein sequence ID" value="RXZ87834.1"/>
    <property type="molecule type" value="Genomic_DNA"/>
</dbReference>
<evidence type="ECO:0000313" key="4">
    <source>
        <dbReference type="EMBL" id="NYD68011.1"/>
    </source>
</evidence>
<comment type="caution">
    <text evidence="5">The sequence shown here is derived from an EMBL/GenBank/DDBJ whole genome shotgun (WGS) entry which is preliminary data.</text>
</comment>
<evidence type="ECO:0000313" key="5">
    <source>
        <dbReference type="EMBL" id="RXZ87834.1"/>
    </source>
</evidence>
<proteinExistence type="predicted"/>
<evidence type="ECO:0008006" key="8">
    <source>
        <dbReference type="Google" id="ProtNLM"/>
    </source>
</evidence>
<dbReference type="Proteomes" id="UP000292686">
    <property type="component" value="Unassembled WGS sequence"/>
</dbReference>
<gene>
    <name evidence="4" type="ORF">BJ972_002530</name>
    <name evidence="5" type="ORF">ESP50_01110</name>
</gene>
<reference evidence="4 7" key="2">
    <citation type="submission" date="2020-07" db="EMBL/GenBank/DDBJ databases">
        <title>Sequencing the genomes of 1000 actinobacteria strains.</title>
        <authorList>
            <person name="Klenk H.-P."/>
        </authorList>
    </citation>
    <scope>NUCLEOTIDE SEQUENCE [LARGE SCALE GENOMIC DNA]</scope>
    <source>
        <strain evidence="4 7">DSM 23870</strain>
    </source>
</reference>
<dbReference type="RefSeq" id="WP_129172099.1">
    <property type="nucleotide sequence ID" value="NZ_JACCBI010000001.1"/>
</dbReference>
<evidence type="ECO:0000256" key="3">
    <source>
        <dbReference type="SAM" id="SignalP"/>
    </source>
</evidence>
<dbReference type="AlphaFoldDB" id="A0A4Q2M6K0"/>